<reference evidence="4 5" key="1">
    <citation type="submission" date="2020-08" db="EMBL/GenBank/DDBJ databases">
        <title>Genomic Encyclopedia of Type Strains, Phase IV (KMG-V): Genome sequencing to study the core and pangenomes of soil and plant-associated prokaryotes.</title>
        <authorList>
            <person name="Whitman W."/>
        </authorList>
    </citation>
    <scope>NUCLEOTIDE SEQUENCE [LARGE SCALE GENOMIC DNA]</scope>
    <source>
        <strain evidence="2 5">SEMIA 444</strain>
        <strain evidence="1 4">SEMIA 448</strain>
        <strain evidence="3 6">SEMIA 452</strain>
    </source>
</reference>
<evidence type="ECO:0000313" key="5">
    <source>
        <dbReference type="Proteomes" id="UP000524535"/>
    </source>
</evidence>
<proteinExistence type="predicted"/>
<dbReference type="Proteomes" id="UP000576087">
    <property type="component" value="Unassembled WGS sequence"/>
</dbReference>
<dbReference type="EMBL" id="JACIGY010000001">
    <property type="protein sequence ID" value="MBB4409635.1"/>
    <property type="molecule type" value="Genomic_DNA"/>
</dbReference>
<accession>A0A7W6XZ61</accession>
<dbReference type="Pfam" id="PF07120">
    <property type="entry name" value="DUF1376"/>
    <property type="match status" value="1"/>
</dbReference>
<dbReference type="RefSeq" id="WP_183822020.1">
    <property type="nucleotide sequence ID" value="NZ_JACIGW010000001.1"/>
</dbReference>
<dbReference type="AlphaFoldDB" id="A0A7W6XZ61"/>
<evidence type="ECO:0000313" key="1">
    <source>
        <dbReference type="EMBL" id="MBB4347971.1"/>
    </source>
</evidence>
<gene>
    <name evidence="2" type="ORF">GGE31_000106</name>
    <name evidence="1" type="ORF">GGE33_001679</name>
    <name evidence="3" type="ORF">GGE35_000105</name>
</gene>
<dbReference type="Proteomes" id="UP000520770">
    <property type="component" value="Unassembled WGS sequence"/>
</dbReference>
<dbReference type="InterPro" id="IPR010781">
    <property type="entry name" value="DUF1376"/>
</dbReference>
<dbReference type="EMBL" id="JACIHM010000001">
    <property type="protein sequence ID" value="MBB4444323.1"/>
    <property type="molecule type" value="Genomic_DNA"/>
</dbReference>
<evidence type="ECO:0000313" key="4">
    <source>
        <dbReference type="Proteomes" id="UP000520770"/>
    </source>
</evidence>
<sequence>MSRHIPYFDFYPADFMNGVRGLSAQEVGVYTMILCRIYEESGPIDFHVARLATYCGMRPATFEKVASKLIDLGKFSVVDGKLSNARAEHEIQNRADKLKINSKAGKASASKRQQNQSVDATDVQRAFNQAEAEADTDKNTLSSVLGAPAQMDFDILQSKLIAAAGENGIQPHGALVVGPIFELIASGISLEADIIPTIRSVASRIKRPAGSWSYFIPAIKEAYERRVAAGKSIPRPTEEFKAGTMMKSPDGKTFVPTTEARWGQRVSAWRSGTEWSVVEWGPAPGQAGCNVPSKFLQQDRSAA</sequence>
<evidence type="ECO:0000313" key="6">
    <source>
        <dbReference type="Proteomes" id="UP000576087"/>
    </source>
</evidence>
<protein>
    <submittedName>
        <fullName evidence="3">Uncharacterized protein YdaU (DUF1376 family)</fullName>
    </submittedName>
</protein>
<organism evidence="3 6">
    <name type="scientific">Aliirhizobium cellulosilyticum</name>
    <dbReference type="NCBI Taxonomy" id="393664"/>
    <lineage>
        <taxon>Bacteria</taxon>
        <taxon>Pseudomonadati</taxon>
        <taxon>Pseudomonadota</taxon>
        <taxon>Alphaproteobacteria</taxon>
        <taxon>Hyphomicrobiales</taxon>
        <taxon>Rhizobiaceae</taxon>
        <taxon>Aliirhizobium</taxon>
    </lineage>
</organism>
<evidence type="ECO:0000313" key="3">
    <source>
        <dbReference type="EMBL" id="MBB4444323.1"/>
    </source>
</evidence>
<dbReference type="Proteomes" id="UP000524535">
    <property type="component" value="Unassembled WGS sequence"/>
</dbReference>
<keyword evidence="5" id="KW-1185">Reference proteome</keyword>
<comment type="caution">
    <text evidence="3">The sequence shown here is derived from an EMBL/GenBank/DDBJ whole genome shotgun (WGS) entry which is preliminary data.</text>
</comment>
<dbReference type="EMBL" id="JACIGW010000001">
    <property type="protein sequence ID" value="MBB4347971.1"/>
    <property type="molecule type" value="Genomic_DNA"/>
</dbReference>
<evidence type="ECO:0000313" key="2">
    <source>
        <dbReference type="EMBL" id="MBB4409635.1"/>
    </source>
</evidence>
<name>A0A7W6XZ61_9HYPH</name>